<evidence type="ECO:0000256" key="1">
    <source>
        <dbReference type="SAM" id="MobiDB-lite"/>
    </source>
</evidence>
<proteinExistence type="predicted"/>
<sequence length="73" mass="7879">MTEVKFAEVLEEVIIKKEKATLGVAFFIAGGSTKQGTIDVPGTSHRKALGASPRFAHPPGRMIHPSAEDQMYP</sequence>
<comment type="caution">
    <text evidence="2">The sequence shown here is derived from an EMBL/GenBank/DDBJ whole genome shotgun (WGS) entry which is preliminary data.</text>
</comment>
<accession>A0A4R6T1D1</accession>
<evidence type="ECO:0000313" key="3">
    <source>
        <dbReference type="Proteomes" id="UP000294535"/>
    </source>
</evidence>
<protein>
    <submittedName>
        <fullName evidence="2">Uncharacterized protein</fullName>
    </submittedName>
</protein>
<evidence type="ECO:0000313" key="2">
    <source>
        <dbReference type="EMBL" id="TDQ12951.1"/>
    </source>
</evidence>
<dbReference type="Proteomes" id="UP000294535">
    <property type="component" value="Unassembled WGS sequence"/>
</dbReference>
<name>A0A4R6T1D1_9BACT</name>
<organism evidence="2 3">
    <name type="scientific">Algoriphagus boseongensis</name>
    <dbReference type="NCBI Taxonomy" id="1442587"/>
    <lineage>
        <taxon>Bacteria</taxon>
        <taxon>Pseudomonadati</taxon>
        <taxon>Bacteroidota</taxon>
        <taxon>Cytophagia</taxon>
        <taxon>Cytophagales</taxon>
        <taxon>Cyclobacteriaceae</taxon>
        <taxon>Algoriphagus</taxon>
    </lineage>
</organism>
<gene>
    <name evidence="2" type="ORF">DFQ04_3685</name>
</gene>
<dbReference type="EMBL" id="SNYF01000012">
    <property type="protein sequence ID" value="TDQ12951.1"/>
    <property type="molecule type" value="Genomic_DNA"/>
</dbReference>
<dbReference type="AlphaFoldDB" id="A0A4R6T1D1"/>
<reference evidence="2 3" key="1">
    <citation type="submission" date="2019-03" db="EMBL/GenBank/DDBJ databases">
        <title>Genomic Encyclopedia of Type Strains, Phase III (KMG-III): the genomes of soil and plant-associated and newly described type strains.</title>
        <authorList>
            <person name="Whitman W."/>
        </authorList>
    </citation>
    <scope>NUCLEOTIDE SEQUENCE [LARGE SCALE GENOMIC DNA]</scope>
    <source>
        <strain evidence="2 3">CECT 8446</strain>
    </source>
</reference>
<keyword evidence="3" id="KW-1185">Reference proteome</keyword>
<feature type="region of interest" description="Disordered" evidence="1">
    <location>
        <begin position="49"/>
        <end position="73"/>
    </location>
</feature>